<organism evidence="1 2">
    <name type="scientific">Melastoma candidum</name>
    <dbReference type="NCBI Taxonomy" id="119954"/>
    <lineage>
        <taxon>Eukaryota</taxon>
        <taxon>Viridiplantae</taxon>
        <taxon>Streptophyta</taxon>
        <taxon>Embryophyta</taxon>
        <taxon>Tracheophyta</taxon>
        <taxon>Spermatophyta</taxon>
        <taxon>Magnoliopsida</taxon>
        <taxon>eudicotyledons</taxon>
        <taxon>Gunneridae</taxon>
        <taxon>Pentapetalae</taxon>
        <taxon>rosids</taxon>
        <taxon>malvids</taxon>
        <taxon>Myrtales</taxon>
        <taxon>Melastomataceae</taxon>
        <taxon>Melastomatoideae</taxon>
        <taxon>Melastomateae</taxon>
        <taxon>Melastoma</taxon>
    </lineage>
</organism>
<keyword evidence="2" id="KW-1185">Reference proteome</keyword>
<gene>
    <name evidence="1" type="ORF">MLD38_019788</name>
</gene>
<comment type="caution">
    <text evidence="1">The sequence shown here is derived from an EMBL/GenBank/DDBJ whole genome shotgun (WGS) entry which is preliminary data.</text>
</comment>
<proteinExistence type="predicted"/>
<name>A0ACB9R184_9MYRT</name>
<sequence length="405" mass="46244">MEEQTSRISGLDSDDWGTDVHDLDLFSELSDKGNWVPTSVSMDSILPDHLLERILVYLPVASLFRASSVCKRWHDIVTSSRFSRSLSHVLPHKPWYFMFTSSDEPTGYAYDPVFKKWYSIDLPCIRTSNWFISSSHGLVSFMDNDSRSELFVCNPITRWWRRLTDLPDSCFSDYNALAMSVSRVSQGYTISIVKSKQVPGDFSRWDLSIHIYDSETMIWVASFMEVLTGWRAGNESVICGGVLYVLLYSTGSTMLEDRHGLVTFDLSSQSSNGLLTRKIAMPCPLTCGRLVNLKDRLYMVGGIGKKDRPDVIKGIRVWILTGMDWEEAGRVPHKLFRGFGELDDVFTSSGNDELIYIQSYGGPSLLVYNLNEKKWRWCEKCPVSKRFPLELFKGFSFEPRLEIAP</sequence>
<accession>A0ACB9R184</accession>
<reference evidence="2" key="1">
    <citation type="journal article" date="2023" name="Front. Plant Sci.">
        <title>Chromosomal-level genome assembly of Melastoma candidum provides insights into trichome evolution.</title>
        <authorList>
            <person name="Zhong Y."/>
            <person name="Wu W."/>
            <person name="Sun C."/>
            <person name="Zou P."/>
            <person name="Liu Y."/>
            <person name="Dai S."/>
            <person name="Zhou R."/>
        </authorList>
    </citation>
    <scope>NUCLEOTIDE SEQUENCE [LARGE SCALE GENOMIC DNA]</scope>
</reference>
<dbReference type="Proteomes" id="UP001057402">
    <property type="component" value="Chromosome 5"/>
</dbReference>
<evidence type="ECO:0000313" key="1">
    <source>
        <dbReference type="EMBL" id="KAI4371571.1"/>
    </source>
</evidence>
<dbReference type="EMBL" id="CM042884">
    <property type="protein sequence ID" value="KAI4371571.1"/>
    <property type="molecule type" value="Genomic_DNA"/>
</dbReference>
<evidence type="ECO:0000313" key="2">
    <source>
        <dbReference type="Proteomes" id="UP001057402"/>
    </source>
</evidence>
<protein>
    <submittedName>
        <fullName evidence="1">Uncharacterized protein</fullName>
    </submittedName>
</protein>